<dbReference type="Pfam" id="PF03572">
    <property type="entry name" value="Peptidase_S41"/>
    <property type="match status" value="1"/>
</dbReference>
<dbReference type="SUPFAM" id="SSF52096">
    <property type="entry name" value="ClpP/crotonase"/>
    <property type="match status" value="1"/>
</dbReference>
<feature type="domain" description="PDZ" evidence="1">
    <location>
        <begin position="107"/>
        <end position="181"/>
    </location>
</feature>
<gene>
    <name evidence="3" type="ORF">H9846_04540</name>
</gene>
<evidence type="ECO:0000313" key="4">
    <source>
        <dbReference type="Proteomes" id="UP000886751"/>
    </source>
</evidence>
<dbReference type="SMART" id="SM00245">
    <property type="entry name" value="TSPc"/>
    <property type="match status" value="1"/>
</dbReference>
<reference evidence="3" key="2">
    <citation type="submission" date="2021-04" db="EMBL/GenBank/DDBJ databases">
        <authorList>
            <person name="Gilroy R."/>
        </authorList>
    </citation>
    <scope>NUCLEOTIDE SEQUENCE</scope>
    <source>
        <strain evidence="3">ChiHecec2B26-7398</strain>
    </source>
</reference>
<dbReference type="SUPFAM" id="SSF50156">
    <property type="entry name" value="PDZ domain-like"/>
    <property type="match status" value="1"/>
</dbReference>
<dbReference type="InterPro" id="IPR001478">
    <property type="entry name" value="PDZ"/>
</dbReference>
<dbReference type="GO" id="GO:0008236">
    <property type="term" value="F:serine-type peptidase activity"/>
    <property type="evidence" value="ECO:0007669"/>
    <property type="project" value="InterPro"/>
</dbReference>
<dbReference type="InterPro" id="IPR005151">
    <property type="entry name" value="Tail-specific_protease"/>
</dbReference>
<dbReference type="InterPro" id="IPR029045">
    <property type="entry name" value="ClpP/crotonase-like_dom_sf"/>
</dbReference>
<comment type="caution">
    <text evidence="3">The sequence shown here is derived from an EMBL/GenBank/DDBJ whole genome shotgun (WGS) entry which is preliminary data.</text>
</comment>
<dbReference type="PANTHER" id="PTHR32060:SF30">
    <property type="entry name" value="CARBOXY-TERMINAL PROCESSING PROTEASE CTPA"/>
    <property type="match status" value="1"/>
</dbReference>
<evidence type="ECO:0000259" key="2">
    <source>
        <dbReference type="SMART" id="SM00245"/>
    </source>
</evidence>
<dbReference type="GO" id="GO:0004175">
    <property type="term" value="F:endopeptidase activity"/>
    <property type="evidence" value="ECO:0007669"/>
    <property type="project" value="TreeGrafter"/>
</dbReference>
<dbReference type="GO" id="GO:0030288">
    <property type="term" value="C:outer membrane-bounded periplasmic space"/>
    <property type="evidence" value="ECO:0007669"/>
    <property type="project" value="TreeGrafter"/>
</dbReference>
<dbReference type="Gene3D" id="3.90.226.10">
    <property type="entry name" value="2-enoyl-CoA Hydratase, Chain A, domain 1"/>
    <property type="match status" value="1"/>
</dbReference>
<name>A0A9D1Y0J8_9FIRM</name>
<evidence type="ECO:0000259" key="1">
    <source>
        <dbReference type="SMART" id="SM00228"/>
    </source>
</evidence>
<dbReference type="AlphaFoldDB" id="A0A9D1Y0J8"/>
<accession>A0A9D1Y0J8</accession>
<reference evidence="3" key="1">
    <citation type="journal article" date="2021" name="PeerJ">
        <title>Extensive microbial diversity within the chicken gut microbiome revealed by metagenomics and culture.</title>
        <authorList>
            <person name="Gilroy R."/>
            <person name="Ravi A."/>
            <person name="Getino M."/>
            <person name="Pursley I."/>
            <person name="Horton D.L."/>
            <person name="Alikhan N.F."/>
            <person name="Baker D."/>
            <person name="Gharbi K."/>
            <person name="Hall N."/>
            <person name="Watson M."/>
            <person name="Adriaenssens E.M."/>
            <person name="Foster-Nyarko E."/>
            <person name="Jarju S."/>
            <person name="Secka A."/>
            <person name="Antonio M."/>
            <person name="Oren A."/>
            <person name="Chaudhuri R.R."/>
            <person name="La Ragione R."/>
            <person name="Hildebrand F."/>
            <person name="Pallen M.J."/>
        </authorList>
    </citation>
    <scope>NUCLEOTIDE SEQUENCE</scope>
    <source>
        <strain evidence="3">ChiHecec2B26-7398</strain>
    </source>
</reference>
<dbReference type="SMART" id="SM00228">
    <property type="entry name" value="PDZ"/>
    <property type="match status" value="1"/>
</dbReference>
<dbReference type="PANTHER" id="PTHR32060">
    <property type="entry name" value="TAIL-SPECIFIC PROTEASE"/>
    <property type="match status" value="1"/>
</dbReference>
<dbReference type="Gene3D" id="2.30.42.10">
    <property type="match status" value="1"/>
</dbReference>
<sequence>MSKKISLGVAFTIALVAMAVTFSLTMVISMNMFNSTVSSVKDKERQYNKLSEIDRFVRANEYFDINEDTLNDTIAAGYMLGISDKYARYYSARAFSEMQAVQSGNLTGIGVAVVNDPSSGYARIIRVYDNSPASEGGLQVRGFITAINGVSTRTMTDTATINSALLGEEGTTTTITYLTPDREEQTLDLVHSNYNTPTVFYQLTAGTCGYIDIDSFGTGTANEFRDAVDALQEQGATCLVFDLRDNTGENLNAALVAADYCVPSGLIAQQEDKDGNVTDLRMSDEDAVALPMVCLVNGSTAGGAELFANALHKMSGVTLVGTTTAGKGVVMSDAQSFSDGSAAYITVGLLLDNEGQTWNDTGLTPDVDATLSTDEQSAYYDFTIENDPQISRAVNTVMGMTGQQ</sequence>
<evidence type="ECO:0000313" key="3">
    <source>
        <dbReference type="EMBL" id="HIX94706.1"/>
    </source>
</evidence>
<feature type="domain" description="Tail specific protease" evidence="2">
    <location>
        <begin position="182"/>
        <end position="370"/>
    </location>
</feature>
<dbReference type="Proteomes" id="UP000886751">
    <property type="component" value="Unassembled WGS sequence"/>
</dbReference>
<proteinExistence type="predicted"/>
<dbReference type="EMBL" id="DXEI01000071">
    <property type="protein sequence ID" value="HIX94706.1"/>
    <property type="molecule type" value="Genomic_DNA"/>
</dbReference>
<organism evidence="3 4">
    <name type="scientific">Candidatus Gemmiger excrementipullorum</name>
    <dbReference type="NCBI Taxonomy" id="2838610"/>
    <lineage>
        <taxon>Bacteria</taxon>
        <taxon>Bacillati</taxon>
        <taxon>Bacillota</taxon>
        <taxon>Clostridia</taxon>
        <taxon>Eubacteriales</taxon>
        <taxon>Gemmiger</taxon>
    </lineage>
</organism>
<dbReference type="Gene3D" id="3.30.750.44">
    <property type="match status" value="1"/>
</dbReference>
<dbReference type="InterPro" id="IPR036034">
    <property type="entry name" value="PDZ_sf"/>
</dbReference>
<dbReference type="InterPro" id="IPR041489">
    <property type="entry name" value="PDZ_6"/>
</dbReference>
<dbReference type="GO" id="GO:0007165">
    <property type="term" value="P:signal transduction"/>
    <property type="evidence" value="ECO:0007669"/>
    <property type="project" value="TreeGrafter"/>
</dbReference>
<protein>
    <submittedName>
        <fullName evidence="3">PDZ domain-containing protein</fullName>
    </submittedName>
</protein>
<dbReference type="Pfam" id="PF17820">
    <property type="entry name" value="PDZ_6"/>
    <property type="match status" value="1"/>
</dbReference>
<dbReference type="GO" id="GO:0006508">
    <property type="term" value="P:proteolysis"/>
    <property type="evidence" value="ECO:0007669"/>
    <property type="project" value="InterPro"/>
</dbReference>